<evidence type="ECO:0000313" key="2">
    <source>
        <dbReference type="EMBL" id="EGI61777.1"/>
    </source>
</evidence>
<accession>F4WVF6</accession>
<organism evidence="3">
    <name type="scientific">Acromyrmex echinatior</name>
    <name type="common">Panamanian leafcutter ant</name>
    <name type="synonym">Acromyrmex octospinosus echinatior</name>
    <dbReference type="NCBI Taxonomy" id="103372"/>
    <lineage>
        <taxon>Eukaryota</taxon>
        <taxon>Metazoa</taxon>
        <taxon>Ecdysozoa</taxon>
        <taxon>Arthropoda</taxon>
        <taxon>Hexapoda</taxon>
        <taxon>Insecta</taxon>
        <taxon>Pterygota</taxon>
        <taxon>Neoptera</taxon>
        <taxon>Endopterygota</taxon>
        <taxon>Hymenoptera</taxon>
        <taxon>Apocrita</taxon>
        <taxon>Aculeata</taxon>
        <taxon>Formicoidea</taxon>
        <taxon>Formicidae</taxon>
        <taxon>Myrmicinae</taxon>
        <taxon>Acromyrmex</taxon>
    </lineage>
</organism>
<sequence length="202" mass="22835">MEEKSMPKARKRSNIRSSDTGSIVVQPGKSQSRPLIAARLTLLRASAKVLHGQAKCNLSIPCVLNEKIQCRDFALPLKAIKAVEQVTCPNSRRNIVTEDAQSFVKTSERRASLTCRKIVGTGSVPRLSEQVQPPSRQLTRYNILAQSWTKLLFLAITEDNQRYRCRERCKTSGRRCRGSINTMANRRVSPVWYLGPWKRIAP</sequence>
<dbReference type="EMBL" id="GL888387">
    <property type="protein sequence ID" value="EGI61777.1"/>
    <property type="molecule type" value="Genomic_DNA"/>
</dbReference>
<gene>
    <name evidence="2" type="ORF">G5I_09894</name>
</gene>
<feature type="compositionally biased region" description="Polar residues" evidence="1">
    <location>
        <begin position="15"/>
        <end position="28"/>
    </location>
</feature>
<keyword evidence="3" id="KW-1185">Reference proteome</keyword>
<feature type="region of interest" description="Disordered" evidence="1">
    <location>
        <begin position="1"/>
        <end position="28"/>
    </location>
</feature>
<evidence type="ECO:0000256" key="1">
    <source>
        <dbReference type="SAM" id="MobiDB-lite"/>
    </source>
</evidence>
<dbReference type="AlphaFoldDB" id="F4WVF6"/>
<protein>
    <submittedName>
        <fullName evidence="2">Uncharacterized protein</fullName>
    </submittedName>
</protein>
<dbReference type="InParanoid" id="F4WVF6"/>
<reference evidence="2" key="1">
    <citation type="submission" date="2011-02" db="EMBL/GenBank/DDBJ databases">
        <title>The genome of the leaf-cutting ant Acromyrmex echinatior suggests key adaptations to social evolution and fungus farming.</title>
        <authorList>
            <person name="Nygaard S."/>
            <person name="Zhang G."/>
        </authorList>
    </citation>
    <scope>NUCLEOTIDE SEQUENCE</scope>
</reference>
<evidence type="ECO:0000313" key="3">
    <source>
        <dbReference type="Proteomes" id="UP000007755"/>
    </source>
</evidence>
<proteinExistence type="predicted"/>
<dbReference type="Proteomes" id="UP000007755">
    <property type="component" value="Unassembled WGS sequence"/>
</dbReference>
<name>F4WVF6_ACREC</name>